<reference evidence="2 3" key="1">
    <citation type="submission" date="2016-11" db="EMBL/GenBank/DDBJ databases">
        <authorList>
            <person name="Jaros S."/>
            <person name="Januszkiewicz K."/>
            <person name="Wedrychowicz H."/>
        </authorList>
    </citation>
    <scope>NUCLEOTIDE SEQUENCE [LARGE SCALE GENOMIC DNA]</scope>
    <source>
        <strain evidence="2 3">DSM 17459</strain>
    </source>
</reference>
<dbReference type="InterPro" id="IPR013813">
    <property type="entry name" value="Endoribo_LPSP/chorism_mut-like"/>
</dbReference>
<dbReference type="STRING" id="1122155.SAMN02745158_03452"/>
<dbReference type="SUPFAM" id="SSF55298">
    <property type="entry name" value="YjgF-like"/>
    <property type="match status" value="1"/>
</dbReference>
<feature type="domain" description="Endoribonuclease L-PSP/chorismate mutase-like" evidence="1">
    <location>
        <begin position="8"/>
        <end position="143"/>
    </location>
</feature>
<dbReference type="AlphaFoldDB" id="A0A1M5B2Y0"/>
<dbReference type="Proteomes" id="UP000184245">
    <property type="component" value="Unassembled WGS sequence"/>
</dbReference>
<dbReference type="Pfam" id="PF14588">
    <property type="entry name" value="YjgF_endoribonc"/>
    <property type="match status" value="1"/>
</dbReference>
<dbReference type="CDD" id="cd02199">
    <property type="entry name" value="YjgF_YER057c_UK114_like_1"/>
    <property type="match status" value="1"/>
</dbReference>
<dbReference type="PANTHER" id="PTHR43760">
    <property type="entry name" value="ENDORIBONUCLEASE-RELATED"/>
    <property type="match status" value="1"/>
</dbReference>
<protein>
    <submittedName>
        <fullName evidence="2">Enamine deaminase RidA, house cleaning of reactive enamine intermediates, YjgF/YER057c/UK114 family</fullName>
    </submittedName>
</protein>
<dbReference type="OrthoDB" id="9806350at2"/>
<organism evidence="2 3">
    <name type="scientific">Lactonifactor longoviformis DSM 17459</name>
    <dbReference type="NCBI Taxonomy" id="1122155"/>
    <lineage>
        <taxon>Bacteria</taxon>
        <taxon>Bacillati</taxon>
        <taxon>Bacillota</taxon>
        <taxon>Clostridia</taxon>
        <taxon>Eubacteriales</taxon>
        <taxon>Clostridiaceae</taxon>
        <taxon>Lactonifactor</taxon>
    </lineage>
</organism>
<dbReference type="PANTHER" id="PTHR43760:SF1">
    <property type="entry name" value="ENDORIBONUCLEASE L-PSP_CHORISMATE MUTASE-LIKE DOMAIN-CONTAINING PROTEIN"/>
    <property type="match status" value="1"/>
</dbReference>
<dbReference type="EMBL" id="FQVI01000023">
    <property type="protein sequence ID" value="SHF36532.1"/>
    <property type="molecule type" value="Genomic_DNA"/>
</dbReference>
<keyword evidence="3" id="KW-1185">Reference proteome</keyword>
<dbReference type="RefSeq" id="WP_072853954.1">
    <property type="nucleotide sequence ID" value="NZ_FQVI01000023.1"/>
</dbReference>
<dbReference type="InterPro" id="IPR035959">
    <property type="entry name" value="RutC-like_sf"/>
</dbReference>
<name>A0A1M5B2Y0_9CLOT</name>
<evidence type="ECO:0000313" key="2">
    <source>
        <dbReference type="EMBL" id="SHF36532.1"/>
    </source>
</evidence>
<gene>
    <name evidence="2" type="ORF">SAMN02745158_03452</name>
</gene>
<proteinExistence type="predicted"/>
<sequence length="154" mass="16442">MSKVEEKVKEMGYEIPECPAPAGAYAPAVETKDGLLFVSGQTAIVDGKQKYVGRVGAEVSVEEAYDAAKICALRLLAQVKYVIGDLDRVERIVKVNGYVNAVPGFGQQPKVINGTSEFLEAVFGEKGKHARAAIGVGSLPDNAPVEVEMILAYK</sequence>
<dbReference type="Gene3D" id="3.30.1330.40">
    <property type="entry name" value="RutC-like"/>
    <property type="match status" value="1"/>
</dbReference>
<accession>A0A1M5B2Y0</accession>
<evidence type="ECO:0000313" key="3">
    <source>
        <dbReference type="Proteomes" id="UP000184245"/>
    </source>
</evidence>
<evidence type="ECO:0000259" key="1">
    <source>
        <dbReference type="Pfam" id="PF14588"/>
    </source>
</evidence>